<dbReference type="GeneTree" id="ENSGT01030000234571"/>
<protein>
    <submittedName>
        <fullName evidence="3">Si:ch73-15b2.5</fullName>
    </submittedName>
</protein>
<feature type="compositionally biased region" description="Acidic residues" evidence="1">
    <location>
        <begin position="97"/>
        <end position="110"/>
    </location>
</feature>
<dbReference type="GO" id="GO:0005737">
    <property type="term" value="C:cytoplasm"/>
    <property type="evidence" value="ECO:0007669"/>
    <property type="project" value="TreeGrafter"/>
</dbReference>
<dbReference type="RefSeq" id="XP_008317891.1">
    <property type="nucleotide sequence ID" value="XM_008319669.3"/>
</dbReference>
<proteinExistence type="predicted"/>
<dbReference type="InterPro" id="IPR011993">
    <property type="entry name" value="PH-like_dom_sf"/>
</dbReference>
<evidence type="ECO:0000259" key="2">
    <source>
        <dbReference type="PROSITE" id="PS50010"/>
    </source>
</evidence>
<reference evidence="3" key="3">
    <citation type="submission" date="2025-09" db="UniProtKB">
        <authorList>
            <consortium name="Ensembl"/>
        </authorList>
    </citation>
    <scope>IDENTIFICATION</scope>
</reference>
<dbReference type="Pfam" id="PF00621">
    <property type="entry name" value="RhoGEF"/>
    <property type="match status" value="1"/>
</dbReference>
<dbReference type="Proteomes" id="UP000265120">
    <property type="component" value="Chromosome 11"/>
</dbReference>
<dbReference type="Gene3D" id="1.20.900.10">
    <property type="entry name" value="Dbl homology (DH) domain"/>
    <property type="match status" value="1"/>
</dbReference>
<name>A0A3P8X4Q5_CYNSE</name>
<dbReference type="AlphaFoldDB" id="A0A3P8X4Q5"/>
<dbReference type="InterPro" id="IPR035899">
    <property type="entry name" value="DBL_dom_sf"/>
</dbReference>
<feature type="region of interest" description="Disordered" evidence="1">
    <location>
        <begin position="24"/>
        <end position="60"/>
    </location>
</feature>
<evidence type="ECO:0000313" key="3">
    <source>
        <dbReference type="Ensembl" id="ENSCSEP00000033942.1"/>
    </source>
</evidence>
<dbReference type="InParanoid" id="A0A3P8X4Q5"/>
<dbReference type="SUPFAM" id="SSF50729">
    <property type="entry name" value="PH domain-like"/>
    <property type="match status" value="1"/>
</dbReference>
<dbReference type="Gene3D" id="2.30.29.30">
    <property type="entry name" value="Pleckstrin-homology domain (PH domain)/Phosphotyrosine-binding domain (PTB)"/>
    <property type="match status" value="1"/>
</dbReference>
<dbReference type="InterPro" id="IPR000219">
    <property type="entry name" value="DH_dom"/>
</dbReference>
<dbReference type="RefSeq" id="XP_024915931.1">
    <property type="nucleotide sequence ID" value="XM_025060163.1"/>
</dbReference>
<dbReference type="SUPFAM" id="SSF48065">
    <property type="entry name" value="DBL homology domain (DH-domain)"/>
    <property type="match status" value="1"/>
</dbReference>
<evidence type="ECO:0000256" key="1">
    <source>
        <dbReference type="SAM" id="MobiDB-lite"/>
    </source>
</evidence>
<reference evidence="3" key="2">
    <citation type="submission" date="2025-08" db="UniProtKB">
        <authorList>
            <consortium name="Ensembl"/>
        </authorList>
    </citation>
    <scope>IDENTIFICATION</scope>
</reference>
<keyword evidence="4" id="KW-1185">Reference proteome</keyword>
<dbReference type="PANTHER" id="PTHR12845">
    <property type="entry name" value="GUANINE NUCLEOTIDE EXCHANGE FACTOR"/>
    <property type="match status" value="1"/>
</dbReference>
<accession>A0A3P8X4Q5</accession>
<dbReference type="SMART" id="SM00325">
    <property type="entry name" value="RhoGEF"/>
    <property type="match status" value="1"/>
</dbReference>
<dbReference type="InterPro" id="IPR047271">
    <property type="entry name" value="Ephexin-like"/>
</dbReference>
<sequence>MAEPEPEPEPDVPTFQFSRIMDVFLPQTQTTETEERGWSELPAQEDDGSPHRPQSDGFPQFDISAALMSVALKQTWTPEKRFSASEPNEDQSFSSFDDQDKDANGEEDPDKEVLGVTFQSKFMHIFPLYQDYCLQAVRKDLLRFDKTFLSELISPEFLQSVQSCLSPSGPPEVSQPLLRSAEVTCPSPLAQPIRVTPCTLWHQLDEVKASGLIGSLTSREIHLQESMFELIGSEASYLRSLGVAVDHFYASKALRRTLPRMEHHILFSNIRPIRAASEKFLVDLELRLGQSVLISQVGDIVLQHCPEFHSLYVPYVTNMMYQEALVNQLLQQNKDFVCSLKKLESDPLCQRQNLKSFLVLPFQRITRMKLLLENVLKLNEPESESVSNLEKAIQAIHEIVTECNNGVRKMKRIEELVSLETLLDFDKVKSIPLVASRRFLVHHGPLTQVTVEGAHSSRPTFTSVHLHLFNDLLIISCKRDQRFLVTDHAEFPRHVRTERLKSEILGLPANSFLLHLSQSQTGHPTAMIFVTHTKSENDTWLKMLSNTH</sequence>
<dbReference type="PROSITE" id="PS50010">
    <property type="entry name" value="DH_2"/>
    <property type="match status" value="1"/>
</dbReference>
<dbReference type="GO" id="GO:0005085">
    <property type="term" value="F:guanyl-nucleotide exchange factor activity"/>
    <property type="evidence" value="ECO:0007669"/>
    <property type="project" value="InterPro"/>
</dbReference>
<dbReference type="Ensembl" id="ENSCSET00000034379.1">
    <property type="protein sequence ID" value="ENSCSEP00000033942.1"/>
    <property type="gene ID" value="ENSCSEG00000021767.1"/>
</dbReference>
<dbReference type="GeneID" id="103385706"/>
<dbReference type="OrthoDB" id="27593at2759"/>
<dbReference type="KEGG" id="csem:103385706"/>
<reference evidence="3 4" key="1">
    <citation type="journal article" date="2014" name="Nat. Genet.">
        <title>Whole-genome sequence of a flatfish provides insights into ZW sex chromosome evolution and adaptation to a benthic lifestyle.</title>
        <authorList>
            <person name="Chen S."/>
            <person name="Zhang G."/>
            <person name="Shao C."/>
            <person name="Huang Q."/>
            <person name="Liu G."/>
            <person name="Zhang P."/>
            <person name="Song W."/>
            <person name="An N."/>
            <person name="Chalopin D."/>
            <person name="Volff J.N."/>
            <person name="Hong Y."/>
            <person name="Li Q."/>
            <person name="Sha Z."/>
            <person name="Zhou H."/>
            <person name="Xie M."/>
            <person name="Yu Q."/>
            <person name="Liu Y."/>
            <person name="Xiang H."/>
            <person name="Wang N."/>
            <person name="Wu K."/>
            <person name="Yang C."/>
            <person name="Zhou Q."/>
            <person name="Liao X."/>
            <person name="Yang L."/>
            <person name="Hu Q."/>
            <person name="Zhang J."/>
            <person name="Meng L."/>
            <person name="Jin L."/>
            <person name="Tian Y."/>
            <person name="Lian J."/>
            <person name="Yang J."/>
            <person name="Miao G."/>
            <person name="Liu S."/>
            <person name="Liang Z."/>
            <person name="Yan F."/>
            <person name="Li Y."/>
            <person name="Sun B."/>
            <person name="Zhang H."/>
            <person name="Zhang J."/>
            <person name="Zhu Y."/>
            <person name="Du M."/>
            <person name="Zhao Y."/>
            <person name="Schartl M."/>
            <person name="Tang Q."/>
            <person name="Wang J."/>
        </authorList>
    </citation>
    <scope>NUCLEOTIDE SEQUENCE</scope>
</reference>
<organism evidence="3 4">
    <name type="scientific">Cynoglossus semilaevis</name>
    <name type="common">Tongue sole</name>
    <dbReference type="NCBI Taxonomy" id="244447"/>
    <lineage>
        <taxon>Eukaryota</taxon>
        <taxon>Metazoa</taxon>
        <taxon>Chordata</taxon>
        <taxon>Craniata</taxon>
        <taxon>Vertebrata</taxon>
        <taxon>Euteleostomi</taxon>
        <taxon>Actinopterygii</taxon>
        <taxon>Neopterygii</taxon>
        <taxon>Teleostei</taxon>
        <taxon>Neoteleostei</taxon>
        <taxon>Acanthomorphata</taxon>
        <taxon>Carangaria</taxon>
        <taxon>Pleuronectiformes</taxon>
        <taxon>Pleuronectoidei</taxon>
        <taxon>Cynoglossidae</taxon>
        <taxon>Cynoglossinae</taxon>
        <taxon>Cynoglossus</taxon>
    </lineage>
</organism>
<feature type="domain" description="DH" evidence="2">
    <location>
        <begin position="222"/>
        <end position="406"/>
    </location>
</feature>
<dbReference type="PANTHER" id="PTHR12845:SF2">
    <property type="entry name" value="DH DOMAIN-CONTAINING PROTEIN-RELATED"/>
    <property type="match status" value="1"/>
</dbReference>
<feature type="region of interest" description="Disordered" evidence="1">
    <location>
        <begin position="79"/>
        <end position="111"/>
    </location>
</feature>
<evidence type="ECO:0000313" key="4">
    <source>
        <dbReference type="Proteomes" id="UP000265120"/>
    </source>
</evidence>
<dbReference type="GO" id="GO:0005634">
    <property type="term" value="C:nucleus"/>
    <property type="evidence" value="ECO:0007669"/>
    <property type="project" value="TreeGrafter"/>
</dbReference>
<dbReference type="CDD" id="cd00160">
    <property type="entry name" value="RhoGEF"/>
    <property type="match status" value="1"/>
</dbReference>
<dbReference type="OMA" id="HEIVTEC"/>